<dbReference type="PROSITE" id="PS51186">
    <property type="entry name" value="GNAT"/>
    <property type="match status" value="1"/>
</dbReference>
<evidence type="ECO:0000313" key="3">
    <source>
        <dbReference type="Proteomes" id="UP000307380"/>
    </source>
</evidence>
<dbReference type="Proteomes" id="UP000307380">
    <property type="component" value="Unassembled WGS sequence"/>
</dbReference>
<dbReference type="Gene3D" id="3.40.630.30">
    <property type="match status" value="1"/>
</dbReference>
<reference evidence="2 3" key="1">
    <citation type="submission" date="2019-04" db="EMBL/GenBank/DDBJ databases">
        <authorList>
            <person name="Jiang L."/>
        </authorList>
    </citation>
    <scope>NUCLEOTIDE SEQUENCE [LARGE SCALE GENOMIC DNA]</scope>
    <source>
        <strain evidence="2 3">YIM 131861</strain>
    </source>
</reference>
<dbReference type="PANTHER" id="PTHR43792">
    <property type="entry name" value="GNAT FAMILY, PUTATIVE (AFU_ORTHOLOGUE AFUA_3G00765)-RELATED-RELATED"/>
    <property type="match status" value="1"/>
</dbReference>
<keyword evidence="3" id="KW-1185">Reference proteome</keyword>
<sequence length="175" mass="19691">MDHDDASVLQTARLLLRPWRITDASFHRQLWSERDPRVPAHRRITLDGHPTLSELEKWIQAYEAVPAPGLLVVERKTSGEVMGYCGLIPYSAGRADEPELAYEFLHAFWGQGFATEASRVILERADALGYPSLASTVREWNDASLRVLEKLGFVNTGEVEPDDVHGDSLLLRRAI</sequence>
<keyword evidence="2" id="KW-0808">Transferase</keyword>
<dbReference type="Pfam" id="PF13302">
    <property type="entry name" value="Acetyltransf_3"/>
    <property type="match status" value="1"/>
</dbReference>
<protein>
    <submittedName>
        <fullName evidence="2">GNAT family N-acetyltransferase</fullName>
    </submittedName>
</protein>
<dbReference type="InterPro" id="IPR016181">
    <property type="entry name" value="Acyl_CoA_acyltransferase"/>
</dbReference>
<dbReference type="PANTHER" id="PTHR43792:SF1">
    <property type="entry name" value="N-ACETYLTRANSFERASE DOMAIN-CONTAINING PROTEIN"/>
    <property type="match status" value="1"/>
</dbReference>
<dbReference type="GO" id="GO:0016747">
    <property type="term" value="F:acyltransferase activity, transferring groups other than amino-acyl groups"/>
    <property type="evidence" value="ECO:0007669"/>
    <property type="project" value="InterPro"/>
</dbReference>
<proteinExistence type="predicted"/>
<dbReference type="OrthoDB" id="4142102at2"/>
<dbReference type="AlphaFoldDB" id="A0A4S4FUC4"/>
<accession>A0A4S4FUC4</accession>
<dbReference type="RefSeq" id="WP_136424237.1">
    <property type="nucleotide sequence ID" value="NZ_SSSN01000005.1"/>
</dbReference>
<dbReference type="InterPro" id="IPR051531">
    <property type="entry name" value="N-acetyltransferase"/>
</dbReference>
<dbReference type="EMBL" id="SSSN01000005">
    <property type="protein sequence ID" value="THG34439.1"/>
    <property type="molecule type" value="Genomic_DNA"/>
</dbReference>
<organism evidence="2 3">
    <name type="scientific">Orlajensenia flava</name>
    <dbReference type="NCBI Taxonomy" id="2565934"/>
    <lineage>
        <taxon>Bacteria</taxon>
        <taxon>Bacillati</taxon>
        <taxon>Actinomycetota</taxon>
        <taxon>Actinomycetes</taxon>
        <taxon>Micrococcales</taxon>
        <taxon>Microbacteriaceae</taxon>
        <taxon>Orlajensenia</taxon>
    </lineage>
</organism>
<evidence type="ECO:0000313" key="2">
    <source>
        <dbReference type="EMBL" id="THG34439.1"/>
    </source>
</evidence>
<dbReference type="InterPro" id="IPR000182">
    <property type="entry name" value="GNAT_dom"/>
</dbReference>
<evidence type="ECO:0000259" key="1">
    <source>
        <dbReference type="PROSITE" id="PS51186"/>
    </source>
</evidence>
<gene>
    <name evidence="2" type="ORF">E6C70_09240</name>
</gene>
<dbReference type="SUPFAM" id="SSF55729">
    <property type="entry name" value="Acyl-CoA N-acyltransferases (Nat)"/>
    <property type="match status" value="1"/>
</dbReference>
<name>A0A4S4FUC4_9MICO</name>
<feature type="domain" description="N-acetyltransferase" evidence="1">
    <location>
        <begin position="14"/>
        <end position="175"/>
    </location>
</feature>
<comment type="caution">
    <text evidence="2">The sequence shown here is derived from an EMBL/GenBank/DDBJ whole genome shotgun (WGS) entry which is preliminary data.</text>
</comment>